<proteinExistence type="predicted"/>
<protein>
    <submittedName>
        <fullName evidence="1">Uncharacterized protein</fullName>
    </submittedName>
</protein>
<evidence type="ECO:0000313" key="1">
    <source>
        <dbReference type="EMBL" id="JAE02710.1"/>
    </source>
</evidence>
<organism evidence="1">
    <name type="scientific">Arundo donax</name>
    <name type="common">Giant reed</name>
    <name type="synonym">Donax arundinaceus</name>
    <dbReference type="NCBI Taxonomy" id="35708"/>
    <lineage>
        <taxon>Eukaryota</taxon>
        <taxon>Viridiplantae</taxon>
        <taxon>Streptophyta</taxon>
        <taxon>Embryophyta</taxon>
        <taxon>Tracheophyta</taxon>
        <taxon>Spermatophyta</taxon>
        <taxon>Magnoliopsida</taxon>
        <taxon>Liliopsida</taxon>
        <taxon>Poales</taxon>
        <taxon>Poaceae</taxon>
        <taxon>PACMAD clade</taxon>
        <taxon>Arundinoideae</taxon>
        <taxon>Arundineae</taxon>
        <taxon>Arundo</taxon>
    </lineage>
</organism>
<reference evidence="1" key="2">
    <citation type="journal article" date="2015" name="Data Brief">
        <title>Shoot transcriptome of the giant reed, Arundo donax.</title>
        <authorList>
            <person name="Barrero R.A."/>
            <person name="Guerrero F.D."/>
            <person name="Moolhuijzen P."/>
            <person name="Goolsby J.A."/>
            <person name="Tidwell J."/>
            <person name="Bellgard S.E."/>
            <person name="Bellgard M.I."/>
        </authorList>
    </citation>
    <scope>NUCLEOTIDE SEQUENCE</scope>
    <source>
        <tissue evidence="1">Shoot tissue taken approximately 20 cm above the soil surface</tissue>
    </source>
</reference>
<dbReference type="AlphaFoldDB" id="A0A0A9EPQ1"/>
<name>A0A0A9EPQ1_ARUDO</name>
<accession>A0A0A9EPQ1</accession>
<dbReference type="EMBL" id="GBRH01195186">
    <property type="protein sequence ID" value="JAE02710.1"/>
    <property type="molecule type" value="Transcribed_RNA"/>
</dbReference>
<sequence length="22" mass="2808">MASWLSNYFMKLDTFWQHFQKV</sequence>
<reference evidence="1" key="1">
    <citation type="submission" date="2014-09" db="EMBL/GenBank/DDBJ databases">
        <authorList>
            <person name="Magalhaes I.L.F."/>
            <person name="Oliveira U."/>
            <person name="Santos F.R."/>
            <person name="Vidigal T.H.D.A."/>
            <person name="Brescovit A.D."/>
            <person name="Santos A.J."/>
        </authorList>
    </citation>
    <scope>NUCLEOTIDE SEQUENCE</scope>
    <source>
        <tissue evidence="1">Shoot tissue taken approximately 20 cm above the soil surface</tissue>
    </source>
</reference>